<dbReference type="PROSITE" id="PS00518">
    <property type="entry name" value="ZF_RING_1"/>
    <property type="match status" value="1"/>
</dbReference>
<organism evidence="6 7">
    <name type="scientific">Parendozoicomonas callyspongiae</name>
    <dbReference type="NCBI Taxonomy" id="2942213"/>
    <lineage>
        <taxon>Bacteria</taxon>
        <taxon>Pseudomonadati</taxon>
        <taxon>Pseudomonadota</taxon>
        <taxon>Gammaproteobacteria</taxon>
        <taxon>Oceanospirillales</taxon>
        <taxon>Endozoicomonadaceae</taxon>
        <taxon>Parendozoicomonas</taxon>
    </lineage>
</organism>
<dbReference type="InterPro" id="IPR027370">
    <property type="entry name" value="Znf-RING_euk"/>
</dbReference>
<gene>
    <name evidence="6" type="ORF">M3P05_04075</name>
</gene>
<evidence type="ECO:0000256" key="3">
    <source>
        <dbReference type="ARBA" id="ARBA00022833"/>
    </source>
</evidence>
<protein>
    <submittedName>
        <fullName evidence="6">RING finger protein</fullName>
    </submittedName>
</protein>
<keyword evidence="2" id="KW-0863">Zinc-finger</keyword>
<proteinExistence type="predicted"/>
<dbReference type="Pfam" id="PF13445">
    <property type="entry name" value="zf-RING_UBOX"/>
    <property type="match status" value="1"/>
</dbReference>
<keyword evidence="1" id="KW-0479">Metal-binding</keyword>
<feature type="chain" id="PRO_5045995463" evidence="4">
    <location>
        <begin position="28"/>
        <end position="599"/>
    </location>
</feature>
<evidence type="ECO:0000256" key="1">
    <source>
        <dbReference type="ARBA" id="ARBA00022723"/>
    </source>
</evidence>
<keyword evidence="7" id="KW-1185">Reference proteome</keyword>
<dbReference type="InterPro" id="IPR013083">
    <property type="entry name" value="Znf_RING/FYVE/PHD"/>
</dbReference>
<dbReference type="Gene3D" id="3.30.40.10">
    <property type="entry name" value="Zinc/RING finger domain, C3HC4 (zinc finger)"/>
    <property type="match status" value="1"/>
</dbReference>
<dbReference type="EMBL" id="JAMFLX010000004">
    <property type="protein sequence ID" value="MCL6269119.1"/>
    <property type="molecule type" value="Genomic_DNA"/>
</dbReference>
<dbReference type="Proteomes" id="UP001203338">
    <property type="component" value="Unassembled WGS sequence"/>
</dbReference>
<reference evidence="6 7" key="1">
    <citation type="submission" date="2022-05" db="EMBL/GenBank/DDBJ databases">
        <authorList>
            <person name="Park J.-S."/>
        </authorList>
    </citation>
    <scope>NUCLEOTIDE SEQUENCE [LARGE SCALE GENOMIC DNA]</scope>
    <source>
        <strain evidence="6 7">2012CJ34-2</strain>
    </source>
</reference>
<comment type="caution">
    <text evidence="6">The sequence shown here is derived from an EMBL/GenBank/DDBJ whole genome shotgun (WGS) entry which is preliminary data.</text>
</comment>
<dbReference type="InterPro" id="IPR017907">
    <property type="entry name" value="Znf_RING_CS"/>
</dbReference>
<feature type="domain" description="RING-type" evidence="5">
    <location>
        <begin position="537"/>
        <end position="589"/>
    </location>
</feature>
<evidence type="ECO:0000259" key="5">
    <source>
        <dbReference type="PROSITE" id="PS50089"/>
    </source>
</evidence>
<name>A0ABT0PCL5_9GAMM</name>
<dbReference type="RefSeq" id="WP_249698006.1">
    <property type="nucleotide sequence ID" value="NZ_JAMFLX010000004.1"/>
</dbReference>
<evidence type="ECO:0000313" key="7">
    <source>
        <dbReference type="Proteomes" id="UP001203338"/>
    </source>
</evidence>
<dbReference type="SMART" id="SM00184">
    <property type="entry name" value="RING"/>
    <property type="match status" value="1"/>
</dbReference>
<dbReference type="SUPFAM" id="SSF57850">
    <property type="entry name" value="RING/U-box"/>
    <property type="match status" value="1"/>
</dbReference>
<dbReference type="InterPro" id="IPR001841">
    <property type="entry name" value="Znf_RING"/>
</dbReference>
<accession>A0ABT0PCL5</accession>
<evidence type="ECO:0000256" key="2">
    <source>
        <dbReference type="ARBA" id="ARBA00022771"/>
    </source>
</evidence>
<keyword evidence="4" id="KW-0732">Signal</keyword>
<evidence type="ECO:0000313" key="6">
    <source>
        <dbReference type="EMBL" id="MCL6269119.1"/>
    </source>
</evidence>
<dbReference type="PROSITE" id="PS50089">
    <property type="entry name" value="ZF_RING_2"/>
    <property type="match status" value="1"/>
</dbReference>
<feature type="signal peptide" evidence="4">
    <location>
        <begin position="1"/>
        <end position="27"/>
    </location>
</feature>
<sequence>MFRFRLFQTLKICCLTLAVITIHNATADEVSLDSTGEASMPYIKTTATGSTLRLGNQLIYFEGLTYDEVKWVRDSFIYGGIAPVLLKQAANYGLKHLKGSPTYSSFATPVEIISKLYSEGSYWYYMLANIKNTWNTGAWYTVPVIFRNTIQVTASHIYSDRFNLIPFVTYALIAGFSGLGSLRDIAIQTVSGNNTQYIHVPLSGDSSKYFMVKAIFPDTSGSHTHAMYELNRIALASSGASTGEFGDLSTVLGEMDVDRIYIQPKQENDQNLLSSYFYDPALERIVTLDLHGDFGSNTDTPWLLDRIYHKADRSKVKNVRSALSPQVIQAFADAYQAYSNRFLCKKAFSEEKCAMLWESAPDTYTYEPEMEIASQPSKVRMKSSHTDFDFNSTNGVHLSLTWTDGSFWPGLAMKGEQGNSESSLDQWLIPQWFTNFVVAELATQSRELGRSATNYAAKKVISVLPQPETLPEPPTRLRNAPTTHSEDHRTWARRWLDGDDLYQFFVDQSNNTEPVAEIRLRNQQNHTGTEECGIGACGDTPNLLQMPCNHVFCEDCILEWGREQAGRHRIEIQRSDYYPRFNFTCPTCRRNIPAEIIML</sequence>
<keyword evidence="3" id="KW-0862">Zinc</keyword>
<evidence type="ECO:0000256" key="4">
    <source>
        <dbReference type="SAM" id="SignalP"/>
    </source>
</evidence>